<sequence>MAAETIKSRTEHVDGGLKCPFKCDSANVVYLLFCNKCSQGNYIGETKTPFRLRFNNHKQTIRSNSKAHPVAVHFNLPSHSLIDLKVCIIKGYFKTDSERKAHELKLIRKVDSRNKGLNKEFSHLGTFSCLH</sequence>
<name>A0A9Q0YG36_HOLLE</name>
<evidence type="ECO:0000259" key="1">
    <source>
        <dbReference type="Pfam" id="PF01541"/>
    </source>
</evidence>
<comment type="caution">
    <text evidence="2">The sequence shown here is derived from an EMBL/GenBank/DDBJ whole genome shotgun (WGS) entry which is preliminary data.</text>
</comment>
<accession>A0A9Q0YG36</accession>
<dbReference type="InterPro" id="IPR000305">
    <property type="entry name" value="GIY-YIG_endonuc"/>
</dbReference>
<gene>
    <name evidence="2" type="ORF">HOLleu_41141</name>
</gene>
<dbReference type="EMBL" id="JAIZAY010000023">
    <property type="protein sequence ID" value="KAJ8019512.1"/>
    <property type="molecule type" value="Genomic_DNA"/>
</dbReference>
<proteinExistence type="predicted"/>
<organism evidence="2 3">
    <name type="scientific">Holothuria leucospilota</name>
    <name type="common">Black long sea cucumber</name>
    <name type="synonym">Mertensiothuria leucospilota</name>
    <dbReference type="NCBI Taxonomy" id="206669"/>
    <lineage>
        <taxon>Eukaryota</taxon>
        <taxon>Metazoa</taxon>
        <taxon>Echinodermata</taxon>
        <taxon>Eleutherozoa</taxon>
        <taxon>Echinozoa</taxon>
        <taxon>Holothuroidea</taxon>
        <taxon>Aspidochirotacea</taxon>
        <taxon>Aspidochirotida</taxon>
        <taxon>Holothuriidae</taxon>
        <taxon>Holothuria</taxon>
    </lineage>
</organism>
<protein>
    <recommendedName>
        <fullName evidence="1">GIY-YIG domain-containing protein</fullName>
    </recommendedName>
</protein>
<dbReference type="Pfam" id="PF01541">
    <property type="entry name" value="GIY-YIG"/>
    <property type="match status" value="1"/>
</dbReference>
<evidence type="ECO:0000313" key="3">
    <source>
        <dbReference type="Proteomes" id="UP001152320"/>
    </source>
</evidence>
<dbReference type="OrthoDB" id="10025388at2759"/>
<keyword evidence="3" id="KW-1185">Reference proteome</keyword>
<dbReference type="InterPro" id="IPR035901">
    <property type="entry name" value="GIY-YIG_endonuc_sf"/>
</dbReference>
<dbReference type="AlphaFoldDB" id="A0A9Q0YG36"/>
<reference evidence="2" key="1">
    <citation type="submission" date="2021-10" db="EMBL/GenBank/DDBJ databases">
        <title>Tropical sea cucumber genome reveals ecological adaptation and Cuvierian tubules defense mechanism.</title>
        <authorList>
            <person name="Chen T."/>
        </authorList>
    </citation>
    <scope>NUCLEOTIDE SEQUENCE</scope>
    <source>
        <strain evidence="2">Nanhai2018</strain>
        <tissue evidence="2">Muscle</tissue>
    </source>
</reference>
<dbReference type="Proteomes" id="UP001152320">
    <property type="component" value="Chromosome 23"/>
</dbReference>
<dbReference type="CDD" id="cd10442">
    <property type="entry name" value="GIY-YIG_PLEs"/>
    <property type="match status" value="1"/>
</dbReference>
<dbReference type="Gene3D" id="3.40.1440.10">
    <property type="entry name" value="GIY-YIG endonuclease"/>
    <property type="match status" value="1"/>
</dbReference>
<feature type="domain" description="GIY-YIG" evidence="1">
    <location>
        <begin position="28"/>
        <end position="112"/>
    </location>
</feature>
<evidence type="ECO:0000313" key="2">
    <source>
        <dbReference type="EMBL" id="KAJ8019512.1"/>
    </source>
</evidence>